<evidence type="ECO:0000313" key="3">
    <source>
        <dbReference type="Proteomes" id="UP000217895"/>
    </source>
</evidence>
<proteinExistence type="predicted"/>
<reference evidence="2 3" key="1">
    <citation type="submission" date="2017-06" db="EMBL/GenBank/DDBJ databases">
        <title>Genome sequencing of cyanobaciteial culture collection at National Institute for Environmental Studies (NIES).</title>
        <authorList>
            <person name="Hirose Y."/>
            <person name="Shimura Y."/>
            <person name="Fujisawa T."/>
            <person name="Nakamura Y."/>
            <person name="Kawachi M."/>
        </authorList>
    </citation>
    <scope>NUCLEOTIDE SEQUENCE [LARGE SCALE GENOMIC DNA]</scope>
    <source>
        <strain evidence="2 3">NIES-2135</strain>
        <plasmid evidence="3">Plasmid Plasmid2 dna</plasmid>
    </source>
</reference>
<protein>
    <recommendedName>
        <fullName evidence="1">HTH cro/C1-type domain-containing protein</fullName>
    </recommendedName>
</protein>
<gene>
    <name evidence="2" type="ORF">NIES2135_64190</name>
</gene>
<dbReference type="SUPFAM" id="SSF52540">
    <property type="entry name" value="P-loop containing nucleoside triphosphate hydrolases"/>
    <property type="match status" value="1"/>
</dbReference>
<dbReference type="CDD" id="cd00093">
    <property type="entry name" value="HTH_XRE"/>
    <property type="match status" value="1"/>
</dbReference>
<sequence length="419" mass="48248">MGRSLQVRADAVCKVKAGLRRNGYARQKDLAEELGIALSTLSNYLNGRPVDYVNFTEISNCLGLDWQAIADLPTTSEPESLPIETSCSIESFIYIERPPIDRICYEALLHPSCLLRIKAPRLMGKTSLVAHLLRQAAHQGYRTVHLNFHLANQADFRSLSAFLQWFCASVTQQLQLPNRLAQYWDEEFSTNKISCTEYFEKYLLSNNPQPLILSLDEVDRLFVYPELAADFLSLLRAWYEKTKTLKIWQQLRLIIVYATEVYIPLNLHESPFNVGQLIELHEFTAEQITSLAQQYTLEWTESQTQQLMAIVGGHPEWISKALRSLKSKEMPFEQLLQTAALESGLYRGELRHLWRMVHQRTELLEGMRTVMQASQPVRLSTDLSYQLHSLGLIQLQGNFAVPRCALYQRYFCDRLSELL</sequence>
<dbReference type="AlphaFoldDB" id="A0A1Z4JS44"/>
<dbReference type="GO" id="GO:0003677">
    <property type="term" value="F:DNA binding"/>
    <property type="evidence" value="ECO:0007669"/>
    <property type="project" value="InterPro"/>
</dbReference>
<evidence type="ECO:0000313" key="2">
    <source>
        <dbReference type="EMBL" id="BAY59542.1"/>
    </source>
</evidence>
<dbReference type="Proteomes" id="UP000217895">
    <property type="component" value="Plasmid Plasmid2 dna"/>
</dbReference>
<dbReference type="PROSITE" id="PS50943">
    <property type="entry name" value="HTH_CROC1"/>
    <property type="match status" value="1"/>
</dbReference>
<accession>A0A1Z4JS44</accession>
<dbReference type="InterPro" id="IPR027417">
    <property type="entry name" value="P-loop_NTPase"/>
</dbReference>
<dbReference type="InterPro" id="IPR010982">
    <property type="entry name" value="Lambda_DNA-bd_dom_sf"/>
</dbReference>
<organism evidence="2 3">
    <name type="scientific">Leptolyngbya boryana NIES-2135</name>
    <dbReference type="NCBI Taxonomy" id="1973484"/>
    <lineage>
        <taxon>Bacteria</taxon>
        <taxon>Bacillati</taxon>
        <taxon>Cyanobacteriota</taxon>
        <taxon>Cyanophyceae</taxon>
        <taxon>Leptolyngbyales</taxon>
        <taxon>Leptolyngbyaceae</taxon>
        <taxon>Leptolyngbya group</taxon>
        <taxon>Leptolyngbya</taxon>
    </lineage>
</organism>
<keyword evidence="2" id="KW-0614">Plasmid</keyword>
<dbReference type="InterPro" id="IPR001387">
    <property type="entry name" value="Cro/C1-type_HTH"/>
</dbReference>
<name>A0A1Z4JS44_LEPBY</name>
<geneLocation type="plasmid" evidence="2">
    <name>plasmid2</name>
</geneLocation>
<dbReference type="EMBL" id="AP018205">
    <property type="protein sequence ID" value="BAY59542.1"/>
    <property type="molecule type" value="Genomic_DNA"/>
</dbReference>
<dbReference type="SUPFAM" id="SSF47413">
    <property type="entry name" value="lambda repressor-like DNA-binding domains"/>
    <property type="match status" value="1"/>
</dbReference>
<dbReference type="Pfam" id="PF14516">
    <property type="entry name" value="AAA_35"/>
    <property type="match status" value="1"/>
</dbReference>
<dbReference type="Gene3D" id="3.40.50.300">
    <property type="entry name" value="P-loop containing nucleotide triphosphate hydrolases"/>
    <property type="match status" value="1"/>
</dbReference>
<evidence type="ECO:0000259" key="1">
    <source>
        <dbReference type="PROSITE" id="PS50943"/>
    </source>
</evidence>
<keyword evidence="3" id="KW-1185">Reference proteome</keyword>
<feature type="domain" description="HTH cro/C1-type" evidence="1">
    <location>
        <begin position="27"/>
        <end position="69"/>
    </location>
</feature>
<dbReference type="SMART" id="SM00530">
    <property type="entry name" value="HTH_XRE"/>
    <property type="match status" value="1"/>
</dbReference>